<name>A0ABV9LZP3_9ALTE</name>
<evidence type="ECO:0000313" key="3">
    <source>
        <dbReference type="Proteomes" id="UP001595897"/>
    </source>
</evidence>
<keyword evidence="3" id="KW-1185">Reference proteome</keyword>
<protein>
    <submittedName>
        <fullName evidence="2">Uncharacterized protein</fullName>
    </submittedName>
</protein>
<evidence type="ECO:0000256" key="1">
    <source>
        <dbReference type="SAM" id="Coils"/>
    </source>
</evidence>
<reference evidence="3" key="1">
    <citation type="journal article" date="2019" name="Int. J. Syst. Evol. Microbiol.">
        <title>The Global Catalogue of Microorganisms (GCM) 10K type strain sequencing project: providing services to taxonomists for standard genome sequencing and annotation.</title>
        <authorList>
            <consortium name="The Broad Institute Genomics Platform"/>
            <consortium name="The Broad Institute Genome Sequencing Center for Infectious Disease"/>
            <person name="Wu L."/>
            <person name="Ma J."/>
        </authorList>
    </citation>
    <scope>NUCLEOTIDE SEQUENCE [LARGE SCALE GENOMIC DNA]</scope>
    <source>
        <strain evidence="3">KACC 12507</strain>
    </source>
</reference>
<dbReference type="EMBL" id="JBHSGU010000029">
    <property type="protein sequence ID" value="MFC4702057.1"/>
    <property type="molecule type" value="Genomic_DNA"/>
</dbReference>
<dbReference type="Proteomes" id="UP001595897">
    <property type="component" value="Unassembled WGS sequence"/>
</dbReference>
<proteinExistence type="predicted"/>
<feature type="coiled-coil region" evidence="1">
    <location>
        <begin position="1"/>
        <end position="28"/>
    </location>
</feature>
<accession>A0ABV9LZP3</accession>
<comment type="caution">
    <text evidence="2">The sequence shown here is derived from an EMBL/GenBank/DDBJ whole genome shotgun (WGS) entry which is preliminary data.</text>
</comment>
<evidence type="ECO:0000313" key="2">
    <source>
        <dbReference type="EMBL" id="MFC4702057.1"/>
    </source>
</evidence>
<sequence length="67" mass="7740">MKFIDNKLAKLKAEVSELADHCEQLGDEKTRQLLLEVEELLDITHSSFLGKSLNNIMPHQINKQQKH</sequence>
<gene>
    <name evidence="2" type="ORF">ACFO4O_18075</name>
</gene>
<organism evidence="2 3">
    <name type="scientific">Glaciecola siphonariae</name>
    <dbReference type="NCBI Taxonomy" id="521012"/>
    <lineage>
        <taxon>Bacteria</taxon>
        <taxon>Pseudomonadati</taxon>
        <taxon>Pseudomonadota</taxon>
        <taxon>Gammaproteobacteria</taxon>
        <taxon>Alteromonadales</taxon>
        <taxon>Alteromonadaceae</taxon>
        <taxon>Glaciecola</taxon>
    </lineage>
</organism>
<dbReference type="RefSeq" id="WP_382411109.1">
    <property type="nucleotide sequence ID" value="NZ_JBHSGU010000029.1"/>
</dbReference>
<keyword evidence="1" id="KW-0175">Coiled coil</keyword>